<evidence type="ECO:0000256" key="3">
    <source>
        <dbReference type="SAM" id="SignalP"/>
    </source>
</evidence>
<reference evidence="5 6" key="1">
    <citation type="journal article" date="2018" name="Mol. Ecol.">
        <title>The obligate alkalophilic soda-lake fungus Sodiomyces alkalinus has shifted to a protein diet.</title>
        <authorList>
            <person name="Grum-Grzhimaylo A.A."/>
            <person name="Falkoski D.L."/>
            <person name="van den Heuvel J."/>
            <person name="Valero-Jimenez C.A."/>
            <person name="Min B."/>
            <person name="Choi I.G."/>
            <person name="Lipzen A."/>
            <person name="Daum C.G."/>
            <person name="Aanen D.K."/>
            <person name="Tsang A."/>
            <person name="Henrissat B."/>
            <person name="Bilanenko E.N."/>
            <person name="de Vries R.P."/>
            <person name="van Kan J.A.L."/>
            <person name="Grigoriev I.V."/>
            <person name="Debets A.J.M."/>
        </authorList>
    </citation>
    <scope>NUCLEOTIDE SEQUENCE [LARGE SCALE GENOMIC DNA]</scope>
    <source>
        <strain evidence="5 6">F11</strain>
    </source>
</reference>
<dbReference type="AlphaFoldDB" id="A0A3N2Q1U2"/>
<sequence length="576" mass="61758">MSSVLFLLPLHCTQVHGNSPVRVPWSSQGFGADGPWPAVEVTLGQDQSVNLFPGRTFQDLQPRRRHGFSGGIAWTPRPDEYMLGMDVQPVGGMLSTHRMWLDAMTVNDRASATVPRTSPVLVDGLMTAYPGGQWYPLSAGCLGIGPPGAVNQSFSNDGSYPTNASLVPGVLWEQGDIPSNSFGMHIGSASRRAEVAGSLLFGGYDPNRVVGPVLVGDGSFQDTITLRDISIQVVQGASPFDHFTSEQRGLLIRDDVAASTSGLPVRVDGCSPYLTLPKPTCDAIAAHLPVRYDDALGLYLWDRASPRYPLIVSSASVLTFSLFAASNTDVVTIRIPFAHLNLTLTPPLADVPTPYLPCFTGGQGHHVLGRAFLQDAFLGANWHREKWFLAQAPGPNVQSSPRAERIEDEAETVEAGDNDWETSWEGAWTALTEEEVERSRESEGVMPGRESESPVPLPESSDGVNNDEGGDESDESDDDDGGGDLSTGALAAIGTGAAVGALVVIGGGTALFFWRRRQKTKKKKKRRQGQGLQNSEGPSWPVSSNDVKGPLTPATELHGYSLPRVHPRPPPQELPA</sequence>
<dbReference type="GeneID" id="39582415"/>
<feature type="compositionally biased region" description="Basic residues" evidence="1">
    <location>
        <begin position="516"/>
        <end position="528"/>
    </location>
</feature>
<keyword evidence="2" id="KW-1133">Transmembrane helix</keyword>
<feature type="compositionally biased region" description="Acidic residues" evidence="1">
    <location>
        <begin position="468"/>
        <end position="482"/>
    </location>
</feature>
<feature type="region of interest" description="Disordered" evidence="1">
    <location>
        <begin position="393"/>
        <end position="487"/>
    </location>
</feature>
<feature type="compositionally biased region" description="Polar residues" evidence="1">
    <location>
        <begin position="530"/>
        <end position="546"/>
    </location>
</feature>
<name>A0A3N2Q1U2_SODAK</name>
<organism evidence="5 6">
    <name type="scientific">Sodiomyces alkalinus (strain CBS 110278 / VKM F-3762 / F11)</name>
    <name type="common">Alkaliphilic filamentous fungus</name>
    <dbReference type="NCBI Taxonomy" id="1314773"/>
    <lineage>
        <taxon>Eukaryota</taxon>
        <taxon>Fungi</taxon>
        <taxon>Dikarya</taxon>
        <taxon>Ascomycota</taxon>
        <taxon>Pezizomycotina</taxon>
        <taxon>Sordariomycetes</taxon>
        <taxon>Hypocreomycetidae</taxon>
        <taxon>Glomerellales</taxon>
        <taxon>Plectosphaerellaceae</taxon>
        <taxon>Sodiomyces</taxon>
    </lineage>
</organism>
<feature type="transmembrane region" description="Helical" evidence="2">
    <location>
        <begin position="489"/>
        <end position="514"/>
    </location>
</feature>
<gene>
    <name evidence="5" type="ORF">SODALDRAFT_356740</name>
</gene>
<keyword evidence="3" id="KW-0732">Signal</keyword>
<evidence type="ECO:0000256" key="2">
    <source>
        <dbReference type="SAM" id="Phobius"/>
    </source>
</evidence>
<dbReference type="InterPro" id="IPR033121">
    <property type="entry name" value="PEPTIDASE_A1"/>
</dbReference>
<accession>A0A3N2Q1U2</accession>
<proteinExistence type="predicted"/>
<dbReference type="STRING" id="1314773.A0A3N2Q1U2"/>
<feature type="compositionally biased region" description="Acidic residues" evidence="1">
    <location>
        <begin position="406"/>
        <end position="422"/>
    </location>
</feature>
<keyword evidence="6" id="KW-1185">Reference proteome</keyword>
<evidence type="ECO:0000259" key="4">
    <source>
        <dbReference type="PROSITE" id="PS51767"/>
    </source>
</evidence>
<protein>
    <recommendedName>
        <fullName evidence="4">Peptidase A1 domain-containing protein</fullName>
    </recommendedName>
</protein>
<dbReference type="EMBL" id="ML119052">
    <property type="protein sequence ID" value="ROT40731.1"/>
    <property type="molecule type" value="Genomic_DNA"/>
</dbReference>
<evidence type="ECO:0000256" key="1">
    <source>
        <dbReference type="SAM" id="MobiDB-lite"/>
    </source>
</evidence>
<feature type="domain" description="Peptidase A1" evidence="4">
    <location>
        <begin position="1"/>
        <end position="390"/>
    </location>
</feature>
<dbReference type="SUPFAM" id="SSF50630">
    <property type="entry name" value="Acid proteases"/>
    <property type="match status" value="1"/>
</dbReference>
<dbReference type="Proteomes" id="UP000272025">
    <property type="component" value="Unassembled WGS sequence"/>
</dbReference>
<keyword evidence="2" id="KW-0812">Transmembrane</keyword>
<evidence type="ECO:0000313" key="6">
    <source>
        <dbReference type="Proteomes" id="UP000272025"/>
    </source>
</evidence>
<feature type="region of interest" description="Disordered" evidence="1">
    <location>
        <begin position="516"/>
        <end position="576"/>
    </location>
</feature>
<dbReference type="PROSITE" id="PS51767">
    <property type="entry name" value="PEPTIDASE_A1"/>
    <property type="match status" value="1"/>
</dbReference>
<feature type="chain" id="PRO_5018074701" description="Peptidase A1 domain-containing protein" evidence="3">
    <location>
        <begin position="18"/>
        <end position="576"/>
    </location>
</feature>
<dbReference type="Gene3D" id="2.40.70.10">
    <property type="entry name" value="Acid Proteases"/>
    <property type="match status" value="2"/>
</dbReference>
<feature type="signal peptide" evidence="3">
    <location>
        <begin position="1"/>
        <end position="17"/>
    </location>
</feature>
<dbReference type="RefSeq" id="XP_028468537.1">
    <property type="nucleotide sequence ID" value="XM_028613937.1"/>
</dbReference>
<evidence type="ECO:0000313" key="5">
    <source>
        <dbReference type="EMBL" id="ROT40731.1"/>
    </source>
</evidence>
<dbReference type="OrthoDB" id="4074350at2759"/>
<keyword evidence="2" id="KW-0472">Membrane</keyword>
<feature type="compositionally biased region" description="Low complexity" evidence="1">
    <location>
        <begin position="458"/>
        <end position="467"/>
    </location>
</feature>
<dbReference type="InterPro" id="IPR021109">
    <property type="entry name" value="Peptidase_aspartic_dom_sf"/>
</dbReference>